<evidence type="ECO:0000256" key="1">
    <source>
        <dbReference type="ARBA" id="ARBA00023015"/>
    </source>
</evidence>
<dbReference type="GO" id="GO:0003677">
    <property type="term" value="F:DNA binding"/>
    <property type="evidence" value="ECO:0007669"/>
    <property type="project" value="UniProtKB-KW"/>
</dbReference>
<evidence type="ECO:0000256" key="3">
    <source>
        <dbReference type="ARBA" id="ARBA00023163"/>
    </source>
</evidence>
<dbReference type="OrthoDB" id="4309410at2"/>
<dbReference type="Proteomes" id="UP000231658">
    <property type="component" value="Unassembled WGS sequence"/>
</dbReference>
<evidence type="ECO:0000313" key="6">
    <source>
        <dbReference type="Proteomes" id="UP000231658"/>
    </source>
</evidence>
<dbReference type="RefSeq" id="WP_069188816.1">
    <property type="nucleotide sequence ID" value="NZ_FLYE01000023.1"/>
</dbReference>
<dbReference type="InterPro" id="IPR016032">
    <property type="entry name" value="Sig_transdc_resp-reg_C-effctor"/>
</dbReference>
<sequence>MVRILSIDRAEEIVNDYFYLAKKQKNAAEKWDLSKEALKIFGIENFLYGAAATDVKGNFREHVFQRNSHTNKFNAWYIEDEPFEDDYLLKDGFKLFRGKTGSIRWGNEDRLEALTPKQKEYEKKCHQDFGIFNGITYYLPPGNPTGLAAIGLSATFMNDEDWSNTLLLHEKRIMKIVNHLHRQIMKGLIAEFAGLTDEHIEILWLLADGLARKEIEHLLEMSNSTLTNRLNLIASRLKCQPKESYIRTTSNRFGVVN</sequence>
<accession>A0A1C3RHH9</accession>
<evidence type="ECO:0000256" key="2">
    <source>
        <dbReference type="ARBA" id="ARBA00023125"/>
    </source>
</evidence>
<name>A0A1C3RHH9_9PROT</name>
<keyword evidence="3" id="KW-0804">Transcription</keyword>
<evidence type="ECO:0000259" key="4">
    <source>
        <dbReference type="Pfam" id="PF03472"/>
    </source>
</evidence>
<feature type="domain" description="Transcription factor LuxR-like autoinducer-binding" evidence="4">
    <location>
        <begin position="28"/>
        <end position="183"/>
    </location>
</feature>
<dbReference type="Gene3D" id="1.10.10.10">
    <property type="entry name" value="Winged helix-like DNA-binding domain superfamily/Winged helix DNA-binding domain"/>
    <property type="match status" value="1"/>
</dbReference>
<dbReference type="SUPFAM" id="SSF75516">
    <property type="entry name" value="Pheromone-binding domain of LuxR-like quorum-sensing transcription factors"/>
    <property type="match status" value="1"/>
</dbReference>
<dbReference type="STRING" id="1867952.MTBPR1_30108"/>
<dbReference type="SUPFAM" id="SSF46894">
    <property type="entry name" value="C-terminal effector domain of the bipartite response regulators"/>
    <property type="match status" value="1"/>
</dbReference>
<dbReference type="InterPro" id="IPR036388">
    <property type="entry name" value="WH-like_DNA-bd_sf"/>
</dbReference>
<dbReference type="InterPro" id="IPR036693">
    <property type="entry name" value="TF_LuxR_autoind-bd_dom_sf"/>
</dbReference>
<evidence type="ECO:0000313" key="5">
    <source>
        <dbReference type="EMBL" id="SCA56738.1"/>
    </source>
</evidence>
<keyword evidence="2" id="KW-0238">DNA-binding</keyword>
<dbReference type="Pfam" id="PF03472">
    <property type="entry name" value="Autoind_bind"/>
    <property type="match status" value="1"/>
</dbReference>
<organism evidence="5 6">
    <name type="scientific">Candidatus Terasakiella magnetica</name>
    <dbReference type="NCBI Taxonomy" id="1867952"/>
    <lineage>
        <taxon>Bacteria</taxon>
        <taxon>Pseudomonadati</taxon>
        <taxon>Pseudomonadota</taxon>
        <taxon>Alphaproteobacteria</taxon>
        <taxon>Rhodospirillales</taxon>
        <taxon>Terasakiellaceae</taxon>
        <taxon>Terasakiella</taxon>
    </lineage>
</organism>
<dbReference type="InterPro" id="IPR005143">
    <property type="entry name" value="TF_LuxR_autoind-bd_dom"/>
</dbReference>
<reference evidence="5 6" key="1">
    <citation type="submission" date="2016-07" db="EMBL/GenBank/DDBJ databases">
        <authorList>
            <person name="Lefevre C.T."/>
        </authorList>
    </citation>
    <scope>NUCLEOTIDE SEQUENCE [LARGE SCALE GENOMIC DNA]</scope>
    <source>
        <strain evidence="5">PR1</strain>
    </source>
</reference>
<gene>
    <name evidence="5" type="ORF">MTBPR1_30108</name>
</gene>
<dbReference type="Gene3D" id="3.30.450.80">
    <property type="entry name" value="Transcription factor LuxR-like, autoinducer-binding domain"/>
    <property type="match status" value="1"/>
</dbReference>
<keyword evidence="1" id="KW-0805">Transcription regulation</keyword>
<dbReference type="AlphaFoldDB" id="A0A1C3RHH9"/>
<dbReference type="GO" id="GO:0006355">
    <property type="term" value="P:regulation of DNA-templated transcription"/>
    <property type="evidence" value="ECO:0007669"/>
    <property type="project" value="InterPro"/>
</dbReference>
<protein>
    <recommendedName>
        <fullName evidence="4">Transcription factor LuxR-like autoinducer-binding domain-containing protein</fullName>
    </recommendedName>
</protein>
<proteinExistence type="predicted"/>
<dbReference type="EMBL" id="FLYE01000023">
    <property type="protein sequence ID" value="SCA56738.1"/>
    <property type="molecule type" value="Genomic_DNA"/>
</dbReference>
<keyword evidence="6" id="KW-1185">Reference proteome</keyword>